<evidence type="ECO:0000256" key="3">
    <source>
        <dbReference type="ARBA" id="ARBA00022692"/>
    </source>
</evidence>
<evidence type="ECO:0000256" key="11">
    <source>
        <dbReference type="HAMAP-Rule" id="MF_01398"/>
    </source>
</evidence>
<feature type="coiled-coil region" evidence="13">
    <location>
        <begin position="62"/>
        <end position="104"/>
    </location>
</feature>
<evidence type="ECO:0000256" key="4">
    <source>
        <dbReference type="ARBA" id="ARBA00022781"/>
    </source>
</evidence>
<keyword evidence="3 11" id="KW-0812">Transmembrane</keyword>
<evidence type="ECO:0000256" key="6">
    <source>
        <dbReference type="ARBA" id="ARBA00023065"/>
    </source>
</evidence>
<comment type="similarity">
    <text evidence="11 12">Belongs to the ATPase B chain family.</text>
</comment>
<evidence type="ECO:0000313" key="14">
    <source>
        <dbReference type="EMBL" id="MBP2189584.1"/>
    </source>
</evidence>
<comment type="function">
    <text evidence="11">Component of the F(0) channel, it forms part of the peripheral stalk, linking F(1) to F(0).</text>
</comment>
<proteinExistence type="inferred from homology"/>
<evidence type="ECO:0000256" key="7">
    <source>
        <dbReference type="ARBA" id="ARBA00023136"/>
    </source>
</evidence>
<dbReference type="CDD" id="cd06503">
    <property type="entry name" value="ATP-synt_Fo_b"/>
    <property type="match status" value="1"/>
</dbReference>
<keyword evidence="11" id="KW-1003">Cell membrane</keyword>
<evidence type="ECO:0000256" key="5">
    <source>
        <dbReference type="ARBA" id="ARBA00022989"/>
    </source>
</evidence>
<keyword evidence="15" id="KW-1185">Reference proteome</keyword>
<dbReference type="Pfam" id="PF00430">
    <property type="entry name" value="ATP-synt_B"/>
    <property type="match status" value="1"/>
</dbReference>
<reference evidence="14 15" key="1">
    <citation type="submission" date="2021-03" db="EMBL/GenBank/DDBJ databases">
        <title>Sequencing the genomes of 1000 actinobacteria strains.</title>
        <authorList>
            <person name="Klenk H.-P."/>
        </authorList>
    </citation>
    <scope>NUCLEOTIDE SEQUENCE [LARGE SCALE GENOMIC DNA]</scope>
    <source>
        <strain evidence="14 15">DSM 45516</strain>
    </source>
</reference>
<comment type="subcellular location">
    <subcellularLocation>
        <location evidence="11">Cell membrane</location>
        <topology evidence="11">Single-pass membrane protein</topology>
    </subcellularLocation>
    <subcellularLocation>
        <location evidence="10">Endomembrane system</location>
        <topology evidence="10">Single-pass membrane protein</topology>
    </subcellularLocation>
</comment>
<feature type="transmembrane region" description="Helical" evidence="11">
    <location>
        <begin position="6"/>
        <end position="25"/>
    </location>
</feature>
<dbReference type="Proteomes" id="UP001519325">
    <property type="component" value="Unassembled WGS sequence"/>
</dbReference>
<comment type="subunit">
    <text evidence="11">F-type ATPases have 2 components, F(1) - the catalytic core - and F(0) - the membrane proton channel. F(1) has five subunits: alpha(3), beta(3), gamma(1), delta(1), epsilon(1). F(0) has three main subunits: a(1), b(2) and c(10-14). The alpha and beta chains form an alternating ring which encloses part of the gamma chain. F(1) is attached to F(0) by a central stalk formed by the gamma and epsilon chains, while a peripheral stalk is formed by the delta and b chains.</text>
</comment>
<protein>
    <recommendedName>
        <fullName evidence="11">ATP synthase subunit b</fullName>
    </recommendedName>
    <alternativeName>
        <fullName evidence="11">ATP synthase F(0) sector subunit b</fullName>
    </alternativeName>
    <alternativeName>
        <fullName evidence="11">ATPase subunit I</fullName>
    </alternativeName>
    <alternativeName>
        <fullName evidence="11">F-type ATPase subunit b</fullName>
        <shortName evidence="11">F-ATPase subunit b</shortName>
    </alternativeName>
</protein>
<evidence type="ECO:0000256" key="10">
    <source>
        <dbReference type="ARBA" id="ARBA00037847"/>
    </source>
</evidence>
<evidence type="ECO:0000256" key="13">
    <source>
        <dbReference type="SAM" id="Coils"/>
    </source>
</evidence>
<keyword evidence="6 11" id="KW-0406">Ion transport</keyword>
<organism evidence="14 15">
    <name type="scientific">Nocardia goodfellowii</name>
    <dbReference type="NCBI Taxonomy" id="882446"/>
    <lineage>
        <taxon>Bacteria</taxon>
        <taxon>Bacillati</taxon>
        <taxon>Actinomycetota</taxon>
        <taxon>Actinomycetes</taxon>
        <taxon>Mycobacteriales</taxon>
        <taxon>Nocardiaceae</taxon>
        <taxon>Nocardia</taxon>
    </lineage>
</organism>
<comment type="function">
    <text evidence="9 11">F(1)F(0) ATP synthase produces ATP from ADP in the presence of a proton or sodium gradient. F-type ATPases consist of two structural domains, F(1) containing the extramembraneous catalytic core and F(0) containing the membrane proton channel, linked together by a central stalk and a peripheral stalk. During catalysis, ATP synthesis in the catalytic domain of F(1) is coupled via a rotary mechanism of the central stalk subunits to proton translocation.</text>
</comment>
<name>A0ABS4QD24_9NOCA</name>
<evidence type="ECO:0000313" key="15">
    <source>
        <dbReference type="Proteomes" id="UP001519325"/>
    </source>
</evidence>
<keyword evidence="8 11" id="KW-0066">ATP synthesis</keyword>
<keyword evidence="5 11" id="KW-1133">Transmembrane helix</keyword>
<evidence type="ECO:0000256" key="8">
    <source>
        <dbReference type="ARBA" id="ARBA00023310"/>
    </source>
</evidence>
<evidence type="ECO:0000256" key="2">
    <source>
        <dbReference type="ARBA" id="ARBA00022547"/>
    </source>
</evidence>
<sequence length="171" mass="19422">MHHIVWDWPIFLSQLFGFAVVLYVLNRSVKPRVREAMAKSQNTIRTQLEDSRRAAIQVVAAAEAHEAALAQAELAKSQFEREAHAAAERILAEMRAEAEEVAARTRRQGRARVYQARRELVEQLRSDLHTAVLDRAEHMVRHRLATPPARSGSVDRFLDDLEEVNARPQAA</sequence>
<keyword evidence="2 11" id="KW-0138">CF(0)</keyword>
<evidence type="ECO:0000256" key="9">
    <source>
        <dbReference type="ARBA" id="ARBA00025198"/>
    </source>
</evidence>
<evidence type="ECO:0000256" key="12">
    <source>
        <dbReference type="RuleBase" id="RU003848"/>
    </source>
</evidence>
<keyword evidence="7 11" id="KW-0472">Membrane</keyword>
<gene>
    <name evidence="11" type="primary">atpF</name>
    <name evidence="14" type="ORF">BJ987_002485</name>
</gene>
<keyword evidence="1 11" id="KW-0813">Transport</keyword>
<dbReference type="RefSeq" id="WP_209888477.1">
    <property type="nucleotide sequence ID" value="NZ_JAGGMR010000001.1"/>
</dbReference>
<dbReference type="InterPro" id="IPR002146">
    <property type="entry name" value="ATP_synth_b/b'su_bac/chlpt"/>
</dbReference>
<evidence type="ECO:0000256" key="1">
    <source>
        <dbReference type="ARBA" id="ARBA00022448"/>
    </source>
</evidence>
<comment type="caution">
    <text evidence="14">The sequence shown here is derived from an EMBL/GenBank/DDBJ whole genome shotgun (WGS) entry which is preliminary data.</text>
</comment>
<keyword evidence="4 11" id="KW-0375">Hydrogen ion transport</keyword>
<dbReference type="EMBL" id="JAGGMR010000001">
    <property type="protein sequence ID" value="MBP2189584.1"/>
    <property type="molecule type" value="Genomic_DNA"/>
</dbReference>
<keyword evidence="13" id="KW-0175">Coiled coil</keyword>
<dbReference type="HAMAP" id="MF_01398">
    <property type="entry name" value="ATP_synth_b_bprime"/>
    <property type="match status" value="1"/>
</dbReference>
<accession>A0ABS4QD24</accession>